<dbReference type="OrthoDB" id="7594252at2"/>
<proteinExistence type="predicted"/>
<reference evidence="1 2" key="1">
    <citation type="submission" date="2019-06" db="EMBL/GenBank/DDBJ databases">
        <title>Genome of Methylobacterium sp. 17Sr1-39.</title>
        <authorList>
            <person name="Seo T."/>
        </authorList>
    </citation>
    <scope>NUCLEOTIDE SEQUENCE [LARGE SCALE GENOMIC DNA]</scope>
    <source>
        <strain evidence="1 2">17Sr1-39</strain>
    </source>
</reference>
<name>A0A5C4LCJ9_9HYPH</name>
<sequence length="305" mass="33708">MTGIDPALFRRFVPEIAHRTTGEVLAHPGFVGMRRRYVADTTSRYRIAVFPGGWQSTVYRAAALGAIICLHAAFDPADRATWPTLTRLKQSFATLDLSSSRQIDDFVARLVETGYVVMERPEADGRLRLLRPTETLLAWERAVRASYYGVLDALYPVPGYGFALVQDPGFQKAQAAASLTVFDVIGRFLAENRDMLPFHGMYHGTNVLMHLAIDHEDGQPKAVAGLDVLREGYGVSRSHLRNVLTGAEAAGLLEWASPNRKAVRLTPRGLATVDRFIADTLSSHDLTYRMALMRMGVDPDKPPPG</sequence>
<dbReference type="EMBL" id="VDDA01000015">
    <property type="protein sequence ID" value="TNC09916.1"/>
    <property type="molecule type" value="Genomic_DNA"/>
</dbReference>
<evidence type="ECO:0000313" key="1">
    <source>
        <dbReference type="EMBL" id="TNC09916.1"/>
    </source>
</evidence>
<comment type="caution">
    <text evidence="1">The sequence shown here is derived from an EMBL/GenBank/DDBJ whole genome shotgun (WGS) entry which is preliminary data.</text>
</comment>
<gene>
    <name evidence="1" type="ORF">FF100_25345</name>
</gene>
<protein>
    <submittedName>
        <fullName evidence="1">Uncharacterized protein</fullName>
    </submittedName>
</protein>
<keyword evidence="2" id="KW-1185">Reference proteome</keyword>
<accession>A0A5C4LCJ9</accession>
<organism evidence="1 2">
    <name type="scientific">Methylobacterium terricola</name>
    <dbReference type="NCBI Taxonomy" id="2583531"/>
    <lineage>
        <taxon>Bacteria</taxon>
        <taxon>Pseudomonadati</taxon>
        <taxon>Pseudomonadota</taxon>
        <taxon>Alphaproteobacteria</taxon>
        <taxon>Hyphomicrobiales</taxon>
        <taxon>Methylobacteriaceae</taxon>
        <taxon>Methylobacterium</taxon>
    </lineage>
</organism>
<dbReference type="Proteomes" id="UP000305267">
    <property type="component" value="Unassembled WGS sequence"/>
</dbReference>
<dbReference type="RefSeq" id="WP_139038543.1">
    <property type="nucleotide sequence ID" value="NZ_VDDA01000015.1"/>
</dbReference>
<dbReference type="AlphaFoldDB" id="A0A5C4LCJ9"/>
<evidence type="ECO:0000313" key="2">
    <source>
        <dbReference type="Proteomes" id="UP000305267"/>
    </source>
</evidence>